<evidence type="ECO:0000256" key="2">
    <source>
        <dbReference type="SAM" id="Phobius"/>
    </source>
</evidence>
<organism evidence="4 5">
    <name type="scientific">Parasutterella excrementihominis</name>
    <dbReference type="NCBI Taxonomy" id="487175"/>
    <lineage>
        <taxon>Bacteria</taxon>
        <taxon>Pseudomonadati</taxon>
        <taxon>Pseudomonadota</taxon>
        <taxon>Betaproteobacteria</taxon>
        <taxon>Burkholderiales</taxon>
        <taxon>Sutterellaceae</taxon>
        <taxon>Parasutterella</taxon>
    </lineage>
</organism>
<dbReference type="PANTHER" id="PTHR35342">
    <property type="entry name" value="TRICARBOXYLIC TRANSPORT PROTEIN"/>
    <property type="match status" value="1"/>
</dbReference>
<comment type="caution">
    <text evidence="4">The sequence shown here is derived from an EMBL/GenBank/DDBJ whole genome shotgun (WGS) entry which is preliminary data.</text>
</comment>
<dbReference type="AlphaFoldDB" id="A0A6I3S3W0"/>
<dbReference type="InterPro" id="IPR002823">
    <property type="entry name" value="DUF112_TM"/>
</dbReference>
<evidence type="ECO:0000313" key="5">
    <source>
        <dbReference type="Proteomes" id="UP000462362"/>
    </source>
</evidence>
<feature type="compositionally biased region" description="Basic and acidic residues" evidence="1">
    <location>
        <begin position="501"/>
        <end position="517"/>
    </location>
</feature>
<feature type="transmembrane region" description="Helical" evidence="2">
    <location>
        <begin position="44"/>
        <end position="68"/>
    </location>
</feature>
<proteinExistence type="predicted"/>
<feature type="transmembrane region" description="Helical" evidence="2">
    <location>
        <begin position="465"/>
        <end position="487"/>
    </location>
</feature>
<dbReference type="Pfam" id="PF01970">
    <property type="entry name" value="TctA"/>
    <property type="match status" value="1"/>
</dbReference>
<evidence type="ECO:0000256" key="1">
    <source>
        <dbReference type="SAM" id="MobiDB-lite"/>
    </source>
</evidence>
<evidence type="ECO:0000259" key="3">
    <source>
        <dbReference type="Pfam" id="PF01970"/>
    </source>
</evidence>
<feature type="region of interest" description="Disordered" evidence="1">
    <location>
        <begin position="495"/>
        <end position="517"/>
    </location>
</feature>
<dbReference type="EMBL" id="WNCL01000004">
    <property type="protein sequence ID" value="MTU42486.1"/>
    <property type="molecule type" value="Genomic_DNA"/>
</dbReference>
<feature type="transmembrane region" description="Helical" evidence="2">
    <location>
        <begin position="143"/>
        <end position="161"/>
    </location>
</feature>
<keyword evidence="2" id="KW-1133">Transmembrane helix</keyword>
<feature type="domain" description="DUF112" evidence="3">
    <location>
        <begin position="19"/>
        <end position="439"/>
    </location>
</feature>
<feature type="transmembrane region" description="Helical" evidence="2">
    <location>
        <begin position="168"/>
        <end position="187"/>
    </location>
</feature>
<keyword evidence="2" id="KW-0812">Transmembrane</keyword>
<feature type="transmembrane region" description="Helical" evidence="2">
    <location>
        <begin position="253"/>
        <end position="280"/>
    </location>
</feature>
<feature type="transmembrane region" description="Helical" evidence="2">
    <location>
        <begin position="21"/>
        <end position="38"/>
    </location>
</feature>
<name>A0A6I3S3W0_9BURK</name>
<feature type="transmembrane region" description="Helical" evidence="2">
    <location>
        <begin position="356"/>
        <end position="378"/>
    </location>
</feature>
<feature type="transmembrane region" description="Helical" evidence="2">
    <location>
        <begin position="390"/>
        <end position="408"/>
    </location>
</feature>
<feature type="transmembrane region" description="Helical" evidence="2">
    <location>
        <begin position="108"/>
        <end position="131"/>
    </location>
</feature>
<keyword evidence="2" id="KW-0472">Membrane</keyword>
<gene>
    <name evidence="4" type="ORF">GMD42_02385</name>
</gene>
<dbReference type="Proteomes" id="UP000462362">
    <property type="component" value="Unassembled WGS sequence"/>
</dbReference>
<evidence type="ECO:0000313" key="4">
    <source>
        <dbReference type="EMBL" id="MTU42486.1"/>
    </source>
</evidence>
<dbReference type="PANTHER" id="PTHR35342:SF5">
    <property type="entry name" value="TRICARBOXYLIC TRANSPORT PROTEIN"/>
    <property type="match status" value="1"/>
</dbReference>
<reference evidence="4 5" key="1">
    <citation type="journal article" date="2019" name="Nat. Med.">
        <title>A library of human gut bacterial isolates paired with longitudinal multiomics data enables mechanistic microbiome research.</title>
        <authorList>
            <person name="Poyet M."/>
            <person name="Groussin M."/>
            <person name="Gibbons S.M."/>
            <person name="Avila-Pacheco J."/>
            <person name="Jiang X."/>
            <person name="Kearney S.M."/>
            <person name="Perrotta A.R."/>
            <person name="Berdy B."/>
            <person name="Zhao S."/>
            <person name="Lieberman T.D."/>
            <person name="Swanson P.K."/>
            <person name="Smith M."/>
            <person name="Roesemann S."/>
            <person name="Alexander J.E."/>
            <person name="Rich S.A."/>
            <person name="Livny J."/>
            <person name="Vlamakis H."/>
            <person name="Clish C."/>
            <person name="Bullock K."/>
            <person name="Deik A."/>
            <person name="Scott J."/>
            <person name="Pierce K.A."/>
            <person name="Xavier R.J."/>
            <person name="Alm E.J."/>
        </authorList>
    </citation>
    <scope>NUCLEOTIDE SEQUENCE [LARGE SCALE GENOMIC DNA]</scope>
    <source>
        <strain evidence="4 5">BIOML-A2</strain>
    </source>
</reference>
<sequence length="517" mass="53913">MDLSALFPAFFQALEPGMLGMVLLGTILGIVVGSLPGLTSTMGVALLVPFTFSMSPAMGLALLGAIYASSSYAGSISAILLNIPGTPSNCCTLLDGYPMTQKGQASRALALSTIGSAVGGILSVFALLFLAPPLARLALEFGSQEYFIMALFGVAIIAALSEKNIVKGMITGIFGLLLSIVGMHPITGEARFTFDLPELFNGLSLVTALIGLYSLPEVVSMLRDEKDAVKVESSVSCSGIIRAMREILKYKMLTLRASIIGIIIGIVPGAGQSIASFIAYDDAKKSAKDPSHFGTGCPEGVLASEVSNNAVVGGSLVPAFTLGIPGNAVSAVLISGLMIHGLQPGPTLFQENAETVYSFIFSLLIANVAFIPIGILCAKYCVKLLAMPKPILASLVLALAVIGSYAVNGSIVEVWVMIGFGALGCAMKHFNLPREPLVLGLVLGTMAESELARALALVQGDVGQLLLGIFSSPICMILIGLILYSIIRSQYKKRKASAKPSDQKTELSEEARITAAS</sequence>
<protein>
    <recommendedName>
        <fullName evidence="3">DUF112 domain-containing protein</fullName>
    </recommendedName>
</protein>
<dbReference type="RefSeq" id="WP_155168165.1">
    <property type="nucleotide sequence ID" value="NZ_CALXOM010000015.1"/>
</dbReference>
<accession>A0A6I3S3W0</accession>